<accession>A0A6C0HYF1</accession>
<dbReference type="EMBL" id="MN740042">
    <property type="protein sequence ID" value="QHT85532.1"/>
    <property type="molecule type" value="Genomic_DNA"/>
</dbReference>
<evidence type="ECO:0000313" key="1">
    <source>
        <dbReference type="EMBL" id="QHT85532.1"/>
    </source>
</evidence>
<organism evidence="1">
    <name type="scientific">viral metagenome</name>
    <dbReference type="NCBI Taxonomy" id="1070528"/>
    <lineage>
        <taxon>unclassified sequences</taxon>
        <taxon>metagenomes</taxon>
        <taxon>organismal metagenomes</taxon>
    </lineage>
</organism>
<protein>
    <submittedName>
        <fullName evidence="1">Uncharacterized protein</fullName>
    </submittedName>
</protein>
<proteinExistence type="predicted"/>
<reference evidence="1" key="1">
    <citation type="journal article" date="2020" name="Nature">
        <title>Giant virus diversity and host interactions through global metagenomics.</title>
        <authorList>
            <person name="Schulz F."/>
            <person name="Roux S."/>
            <person name="Paez-Espino D."/>
            <person name="Jungbluth S."/>
            <person name="Walsh D.A."/>
            <person name="Denef V.J."/>
            <person name="McMahon K.D."/>
            <person name="Konstantinidis K.T."/>
            <person name="Eloe-Fadrosh E.A."/>
            <person name="Kyrpides N.C."/>
            <person name="Woyke T."/>
        </authorList>
    </citation>
    <scope>NUCLEOTIDE SEQUENCE</scope>
    <source>
        <strain evidence="1">GVMAG-M-3300023184-17</strain>
    </source>
</reference>
<sequence>MILFSIKDLFSLYLMLLTIEMPDESIVKHEVSDTTTLLEIATLVNLVHPVFFCDRWKGELGTLISMTPNDEPICRFNTDSIALVDRNHIKEKDVPRYYNAMTKGY</sequence>
<name>A0A6C0HYF1_9ZZZZ</name>
<dbReference type="AlphaFoldDB" id="A0A6C0HYF1"/>